<dbReference type="GO" id="GO:0004368">
    <property type="term" value="F:glycerol-3-phosphate dehydrogenase (quinone) activity"/>
    <property type="evidence" value="ECO:0007669"/>
    <property type="project" value="UniProtKB-EC"/>
</dbReference>
<dbReference type="InterPro" id="IPR006076">
    <property type="entry name" value="FAD-dep_OxRdtase"/>
</dbReference>
<dbReference type="Gene3D" id="3.50.50.60">
    <property type="entry name" value="FAD/NAD(P)-binding domain"/>
    <property type="match status" value="1"/>
</dbReference>
<comment type="cofactor">
    <cofactor evidence="1">
        <name>FAD</name>
        <dbReference type="ChEBI" id="CHEBI:57692"/>
    </cofactor>
</comment>
<dbReference type="STRING" id="88036.D8QUR0"/>
<dbReference type="Gramene" id="EFJ35918">
    <property type="protein sequence ID" value="EFJ35918"/>
    <property type="gene ID" value="SELMODRAFT_79088"/>
</dbReference>
<accession>D8QUR0</accession>
<evidence type="ECO:0000259" key="7">
    <source>
        <dbReference type="Pfam" id="PF01266"/>
    </source>
</evidence>
<evidence type="ECO:0000256" key="3">
    <source>
        <dbReference type="ARBA" id="ARBA00013029"/>
    </source>
</evidence>
<evidence type="ECO:0000256" key="2">
    <source>
        <dbReference type="ARBA" id="ARBA00007330"/>
    </source>
</evidence>
<dbReference type="Proteomes" id="UP000001514">
    <property type="component" value="Unassembled WGS sequence"/>
</dbReference>
<dbReference type="EMBL" id="GL377567">
    <property type="protein sequence ID" value="EFJ35918.1"/>
    <property type="molecule type" value="Genomic_DNA"/>
</dbReference>
<keyword evidence="6" id="KW-0560">Oxidoreductase</keyword>
<reference evidence="8 9" key="1">
    <citation type="journal article" date="2011" name="Science">
        <title>The Selaginella genome identifies genetic changes associated with the evolution of vascular plants.</title>
        <authorList>
            <person name="Banks J.A."/>
            <person name="Nishiyama T."/>
            <person name="Hasebe M."/>
            <person name="Bowman J.L."/>
            <person name="Gribskov M."/>
            <person name="dePamphilis C."/>
            <person name="Albert V.A."/>
            <person name="Aono N."/>
            <person name="Aoyama T."/>
            <person name="Ambrose B.A."/>
            <person name="Ashton N.W."/>
            <person name="Axtell M.J."/>
            <person name="Barker E."/>
            <person name="Barker M.S."/>
            <person name="Bennetzen J.L."/>
            <person name="Bonawitz N.D."/>
            <person name="Chapple C."/>
            <person name="Cheng C."/>
            <person name="Correa L.G."/>
            <person name="Dacre M."/>
            <person name="DeBarry J."/>
            <person name="Dreyer I."/>
            <person name="Elias M."/>
            <person name="Engstrom E.M."/>
            <person name="Estelle M."/>
            <person name="Feng L."/>
            <person name="Finet C."/>
            <person name="Floyd S.K."/>
            <person name="Frommer W.B."/>
            <person name="Fujita T."/>
            <person name="Gramzow L."/>
            <person name="Gutensohn M."/>
            <person name="Harholt J."/>
            <person name="Hattori M."/>
            <person name="Heyl A."/>
            <person name="Hirai T."/>
            <person name="Hiwatashi Y."/>
            <person name="Ishikawa M."/>
            <person name="Iwata M."/>
            <person name="Karol K.G."/>
            <person name="Koehler B."/>
            <person name="Kolukisaoglu U."/>
            <person name="Kubo M."/>
            <person name="Kurata T."/>
            <person name="Lalonde S."/>
            <person name="Li K."/>
            <person name="Li Y."/>
            <person name="Litt A."/>
            <person name="Lyons E."/>
            <person name="Manning G."/>
            <person name="Maruyama T."/>
            <person name="Michael T.P."/>
            <person name="Mikami K."/>
            <person name="Miyazaki S."/>
            <person name="Morinaga S."/>
            <person name="Murata T."/>
            <person name="Mueller-Roeber B."/>
            <person name="Nelson D.R."/>
            <person name="Obara M."/>
            <person name="Oguri Y."/>
            <person name="Olmstead R.G."/>
            <person name="Onodera N."/>
            <person name="Petersen B.L."/>
            <person name="Pils B."/>
            <person name="Prigge M."/>
            <person name="Rensing S.A."/>
            <person name="Riano-Pachon D.M."/>
            <person name="Roberts A.W."/>
            <person name="Sato Y."/>
            <person name="Scheller H.V."/>
            <person name="Schulz B."/>
            <person name="Schulz C."/>
            <person name="Shakirov E.V."/>
            <person name="Shibagaki N."/>
            <person name="Shinohara N."/>
            <person name="Shippen D.E."/>
            <person name="Soerensen I."/>
            <person name="Sotooka R."/>
            <person name="Sugimoto N."/>
            <person name="Sugita M."/>
            <person name="Sumikawa N."/>
            <person name="Tanurdzic M."/>
            <person name="Theissen G."/>
            <person name="Ulvskov P."/>
            <person name="Wakazuki S."/>
            <person name="Weng J.K."/>
            <person name="Willats W.W."/>
            <person name="Wipf D."/>
            <person name="Wolf P.G."/>
            <person name="Yang L."/>
            <person name="Zimmer A.D."/>
            <person name="Zhu Q."/>
            <person name="Mitros T."/>
            <person name="Hellsten U."/>
            <person name="Loque D."/>
            <person name="Otillar R."/>
            <person name="Salamov A."/>
            <person name="Schmutz J."/>
            <person name="Shapiro H."/>
            <person name="Lindquist E."/>
            <person name="Lucas S."/>
            <person name="Rokhsar D."/>
            <person name="Grigoriev I.V."/>
        </authorList>
    </citation>
    <scope>NUCLEOTIDE SEQUENCE [LARGE SCALE GENOMIC DNA]</scope>
</reference>
<evidence type="ECO:0000256" key="1">
    <source>
        <dbReference type="ARBA" id="ARBA00001974"/>
    </source>
</evidence>
<gene>
    <name evidence="8" type="ORF">SELMODRAFT_79088</name>
</gene>
<keyword evidence="4" id="KW-0285">Flavoprotein</keyword>
<protein>
    <recommendedName>
        <fullName evidence="3">glycerol-3-phosphate dehydrogenase</fullName>
        <ecNumber evidence="3">1.1.5.3</ecNumber>
    </recommendedName>
</protein>
<feature type="domain" description="FAD dependent oxidoreductase" evidence="7">
    <location>
        <begin position="3"/>
        <end position="190"/>
    </location>
</feature>
<dbReference type="InParanoid" id="D8QUR0"/>
<dbReference type="OrthoDB" id="264015at2759"/>
<organism evidence="9">
    <name type="scientific">Selaginella moellendorffii</name>
    <name type="common">Spikemoss</name>
    <dbReference type="NCBI Taxonomy" id="88036"/>
    <lineage>
        <taxon>Eukaryota</taxon>
        <taxon>Viridiplantae</taxon>
        <taxon>Streptophyta</taxon>
        <taxon>Embryophyta</taxon>
        <taxon>Tracheophyta</taxon>
        <taxon>Lycopodiopsida</taxon>
        <taxon>Selaginellales</taxon>
        <taxon>Selaginellaceae</taxon>
        <taxon>Selaginella</taxon>
    </lineage>
</organism>
<sequence length="202" mass="21993">MLKGTVVYYDGQMDDARVNVSLACTTALAGAAVLNHAEATAIIKDESTGQVVGARVRDKLSGTEFDVHAKVVVNAGGPFVDELRRFADKESKPMIAPSSGVHVVLPDYYSPESMGLIVPKTKDGRVVFMLPWLGRTVAGTTDSISPITMLPELKEEEIQFILDAISDYVCVKVRRSDIMSAWGGIRPIRPRMETRQASPEIT</sequence>
<keyword evidence="5" id="KW-0274">FAD</keyword>
<keyword evidence="9" id="KW-1185">Reference proteome</keyword>
<dbReference type="Gene3D" id="3.30.9.10">
    <property type="entry name" value="D-Amino Acid Oxidase, subunit A, domain 2"/>
    <property type="match status" value="1"/>
</dbReference>
<dbReference type="KEGG" id="smo:SELMODRAFT_79088"/>
<dbReference type="eggNOG" id="KOG0042">
    <property type="taxonomic scope" value="Eukaryota"/>
</dbReference>
<dbReference type="SUPFAM" id="SSF54373">
    <property type="entry name" value="FAD-linked reductases, C-terminal domain"/>
    <property type="match status" value="1"/>
</dbReference>
<evidence type="ECO:0000256" key="5">
    <source>
        <dbReference type="ARBA" id="ARBA00022827"/>
    </source>
</evidence>
<evidence type="ECO:0000313" key="8">
    <source>
        <dbReference type="EMBL" id="EFJ35918.1"/>
    </source>
</evidence>
<dbReference type="AlphaFoldDB" id="D8QUR0"/>
<evidence type="ECO:0000313" key="9">
    <source>
        <dbReference type="Proteomes" id="UP000001514"/>
    </source>
</evidence>
<dbReference type="SUPFAM" id="SSF51905">
    <property type="entry name" value="FAD/NAD(P)-binding domain"/>
    <property type="match status" value="1"/>
</dbReference>
<dbReference type="EC" id="1.1.5.3" evidence="3"/>
<proteinExistence type="inferred from homology"/>
<dbReference type="InterPro" id="IPR000447">
    <property type="entry name" value="G3P_DH_FAD-dep"/>
</dbReference>
<dbReference type="Pfam" id="PF01266">
    <property type="entry name" value="DAO"/>
    <property type="match status" value="1"/>
</dbReference>
<dbReference type="HOGENOM" id="CLU_1356693_0_0_1"/>
<dbReference type="PANTHER" id="PTHR11985:SF15">
    <property type="entry name" value="GLYCEROL-3-PHOSPHATE DEHYDROGENASE, MITOCHONDRIAL"/>
    <property type="match status" value="1"/>
</dbReference>
<comment type="similarity">
    <text evidence="2">Belongs to the FAD-dependent glycerol-3-phosphate dehydrogenase family.</text>
</comment>
<dbReference type="GO" id="GO:0006072">
    <property type="term" value="P:glycerol-3-phosphate metabolic process"/>
    <property type="evidence" value="ECO:0007669"/>
    <property type="project" value="InterPro"/>
</dbReference>
<name>D8QUR0_SELML</name>
<evidence type="ECO:0000256" key="4">
    <source>
        <dbReference type="ARBA" id="ARBA00022630"/>
    </source>
</evidence>
<evidence type="ECO:0000256" key="6">
    <source>
        <dbReference type="ARBA" id="ARBA00023002"/>
    </source>
</evidence>
<dbReference type="InterPro" id="IPR036188">
    <property type="entry name" value="FAD/NAD-bd_sf"/>
</dbReference>
<dbReference type="PANTHER" id="PTHR11985">
    <property type="entry name" value="GLYCEROL-3-PHOSPHATE DEHYDROGENASE"/>
    <property type="match status" value="1"/>
</dbReference>